<dbReference type="PANTHER" id="PTHR34477:SF1">
    <property type="entry name" value="UPF0213 PROTEIN YHBQ"/>
    <property type="match status" value="1"/>
</dbReference>
<evidence type="ECO:0000259" key="2">
    <source>
        <dbReference type="PROSITE" id="PS50164"/>
    </source>
</evidence>
<dbReference type="EMBL" id="JAGFBU010000001">
    <property type="protein sequence ID" value="MBP4140583.1"/>
    <property type="molecule type" value="Genomic_DNA"/>
</dbReference>
<dbReference type="InterPro" id="IPR000305">
    <property type="entry name" value="GIY-YIG_endonuc"/>
</dbReference>
<reference evidence="3 4" key="1">
    <citation type="submission" date="2021-03" db="EMBL/GenBank/DDBJ databases">
        <title>Flavobacterium Flabelliformis Sp. Nov. And Flavobacterium Geliluteum Sp. Nov., Two Novel Multidrug Resistant Psychrophilic Species Isolated From Antarctica.</title>
        <authorList>
            <person name="Kralova S."/>
            <person name="Busse H.J."/>
            <person name="Bezdicek M."/>
            <person name="Nykrynova M."/>
            <person name="Kroupova E."/>
            <person name="Krsek D."/>
            <person name="Sedlacek I."/>
        </authorList>
    </citation>
    <scope>NUCLEOTIDE SEQUENCE [LARGE SCALE GENOMIC DNA]</scope>
    <source>
        <strain evidence="3 4">P4023</strain>
    </source>
</reference>
<dbReference type="Proteomes" id="UP000674217">
    <property type="component" value="Unassembled WGS sequence"/>
</dbReference>
<evidence type="ECO:0000313" key="4">
    <source>
        <dbReference type="Proteomes" id="UP000674217"/>
    </source>
</evidence>
<gene>
    <name evidence="3" type="ORF">J3S90_02060</name>
</gene>
<accession>A0ABS5CPP8</accession>
<dbReference type="CDD" id="cd10449">
    <property type="entry name" value="GIY-YIG_SLX1_like"/>
    <property type="match status" value="1"/>
</dbReference>
<sequence>MKEEFVVYILYSEKFNKNYTGFTSNLIERFKSHNFLGIKDHTLKFRPWKVIYVEFFPSKAEAMKIEKYLKTGIGREFIKNLFHNL</sequence>
<feature type="domain" description="GIY-YIG" evidence="2">
    <location>
        <begin position="3"/>
        <end position="79"/>
    </location>
</feature>
<dbReference type="InterPro" id="IPR050190">
    <property type="entry name" value="UPF0213_domain"/>
</dbReference>
<dbReference type="InterPro" id="IPR035901">
    <property type="entry name" value="GIY-YIG_endonuc_sf"/>
</dbReference>
<comment type="similarity">
    <text evidence="1">Belongs to the UPF0213 family.</text>
</comment>
<organism evidence="3 4">
    <name type="scientific">Flavobacterium flabelliforme</name>
    <dbReference type="NCBI Taxonomy" id="2816119"/>
    <lineage>
        <taxon>Bacteria</taxon>
        <taxon>Pseudomonadati</taxon>
        <taxon>Bacteroidota</taxon>
        <taxon>Flavobacteriia</taxon>
        <taxon>Flavobacteriales</taxon>
        <taxon>Flavobacteriaceae</taxon>
        <taxon>Flavobacterium</taxon>
    </lineage>
</organism>
<dbReference type="Pfam" id="PF01541">
    <property type="entry name" value="GIY-YIG"/>
    <property type="match status" value="1"/>
</dbReference>
<protein>
    <submittedName>
        <fullName evidence="3">GIY-YIG nuclease family protein</fullName>
    </submittedName>
</protein>
<proteinExistence type="inferred from homology"/>
<dbReference type="Gene3D" id="3.40.1440.10">
    <property type="entry name" value="GIY-YIG endonuclease"/>
    <property type="match status" value="1"/>
</dbReference>
<keyword evidence="4" id="KW-1185">Reference proteome</keyword>
<dbReference type="PANTHER" id="PTHR34477">
    <property type="entry name" value="UPF0213 PROTEIN YHBQ"/>
    <property type="match status" value="1"/>
</dbReference>
<name>A0ABS5CPP8_9FLAO</name>
<dbReference type="PROSITE" id="PS50164">
    <property type="entry name" value="GIY_YIG"/>
    <property type="match status" value="1"/>
</dbReference>
<evidence type="ECO:0000313" key="3">
    <source>
        <dbReference type="EMBL" id="MBP4140583.1"/>
    </source>
</evidence>
<dbReference type="SUPFAM" id="SSF82771">
    <property type="entry name" value="GIY-YIG endonuclease"/>
    <property type="match status" value="1"/>
</dbReference>
<comment type="caution">
    <text evidence="3">The sequence shown here is derived from an EMBL/GenBank/DDBJ whole genome shotgun (WGS) entry which is preliminary data.</text>
</comment>
<evidence type="ECO:0000256" key="1">
    <source>
        <dbReference type="ARBA" id="ARBA00007435"/>
    </source>
</evidence>